<organism evidence="3 4">
    <name type="scientific">Polytolypa hystricis (strain UAMH7299)</name>
    <dbReference type="NCBI Taxonomy" id="1447883"/>
    <lineage>
        <taxon>Eukaryota</taxon>
        <taxon>Fungi</taxon>
        <taxon>Dikarya</taxon>
        <taxon>Ascomycota</taxon>
        <taxon>Pezizomycotina</taxon>
        <taxon>Eurotiomycetes</taxon>
        <taxon>Eurotiomycetidae</taxon>
        <taxon>Onygenales</taxon>
        <taxon>Onygenales incertae sedis</taxon>
        <taxon>Polytolypa</taxon>
    </lineage>
</organism>
<accession>A0A2B7YJE4</accession>
<dbReference type="Proteomes" id="UP000224634">
    <property type="component" value="Unassembled WGS sequence"/>
</dbReference>
<keyword evidence="4" id="KW-1185">Reference proteome</keyword>
<evidence type="ECO:0000313" key="4">
    <source>
        <dbReference type="Proteomes" id="UP000224634"/>
    </source>
</evidence>
<dbReference type="GO" id="GO:0016020">
    <property type="term" value="C:membrane"/>
    <property type="evidence" value="ECO:0007669"/>
    <property type="project" value="TreeGrafter"/>
</dbReference>
<feature type="chain" id="PRO_5012021726" description="AB hydrolase-1 domain-containing protein" evidence="1">
    <location>
        <begin position="23"/>
        <end position="353"/>
    </location>
</feature>
<dbReference type="InterPro" id="IPR029058">
    <property type="entry name" value="AB_hydrolase_fold"/>
</dbReference>
<dbReference type="PANTHER" id="PTHR43798">
    <property type="entry name" value="MONOACYLGLYCEROL LIPASE"/>
    <property type="match status" value="1"/>
</dbReference>
<dbReference type="SUPFAM" id="SSF53474">
    <property type="entry name" value="alpha/beta-Hydrolases"/>
    <property type="match status" value="1"/>
</dbReference>
<keyword evidence="1" id="KW-0732">Signal</keyword>
<dbReference type="InterPro" id="IPR000639">
    <property type="entry name" value="Epox_hydrolase-like"/>
</dbReference>
<proteinExistence type="predicted"/>
<reference evidence="3 4" key="1">
    <citation type="submission" date="2017-10" db="EMBL/GenBank/DDBJ databases">
        <title>Comparative genomics in systemic dimorphic fungi from Ajellomycetaceae.</title>
        <authorList>
            <person name="Munoz J.F."/>
            <person name="Mcewen J.G."/>
            <person name="Clay O.K."/>
            <person name="Cuomo C.A."/>
        </authorList>
    </citation>
    <scope>NUCLEOTIDE SEQUENCE [LARGE SCALE GENOMIC DNA]</scope>
    <source>
        <strain evidence="3 4">UAMH7299</strain>
    </source>
</reference>
<dbReference type="InterPro" id="IPR000073">
    <property type="entry name" value="AB_hydrolase_1"/>
</dbReference>
<name>A0A2B7YJE4_POLH7</name>
<protein>
    <recommendedName>
        <fullName evidence="2">AB hydrolase-1 domain-containing protein</fullName>
    </recommendedName>
</protein>
<dbReference type="PRINTS" id="PR00412">
    <property type="entry name" value="EPOXHYDRLASE"/>
</dbReference>
<dbReference type="GO" id="GO:0003824">
    <property type="term" value="F:catalytic activity"/>
    <property type="evidence" value="ECO:0007669"/>
    <property type="project" value="InterPro"/>
</dbReference>
<evidence type="ECO:0000313" key="3">
    <source>
        <dbReference type="EMBL" id="PGH21300.1"/>
    </source>
</evidence>
<dbReference type="Pfam" id="PF00561">
    <property type="entry name" value="Abhydrolase_1"/>
    <property type="match status" value="1"/>
</dbReference>
<evidence type="ECO:0000256" key="1">
    <source>
        <dbReference type="SAM" id="SignalP"/>
    </source>
</evidence>
<dbReference type="InterPro" id="IPR050266">
    <property type="entry name" value="AB_hydrolase_sf"/>
</dbReference>
<dbReference type="PANTHER" id="PTHR43798:SF33">
    <property type="entry name" value="HYDROLASE, PUTATIVE (AFU_ORTHOLOGUE AFUA_2G14860)-RELATED"/>
    <property type="match status" value="1"/>
</dbReference>
<dbReference type="Gene3D" id="3.40.50.1820">
    <property type="entry name" value="alpha/beta hydrolase"/>
    <property type="match status" value="1"/>
</dbReference>
<dbReference type="AlphaFoldDB" id="A0A2B7YJE4"/>
<dbReference type="EMBL" id="PDNA01000037">
    <property type="protein sequence ID" value="PGH21300.1"/>
    <property type="molecule type" value="Genomic_DNA"/>
</dbReference>
<dbReference type="STRING" id="1447883.A0A2B7YJE4"/>
<evidence type="ECO:0000259" key="2">
    <source>
        <dbReference type="Pfam" id="PF00561"/>
    </source>
</evidence>
<feature type="signal peptide" evidence="1">
    <location>
        <begin position="1"/>
        <end position="22"/>
    </location>
</feature>
<dbReference type="OrthoDB" id="408373at2759"/>
<feature type="domain" description="AB hydrolase-1" evidence="2">
    <location>
        <begin position="81"/>
        <end position="198"/>
    </location>
</feature>
<comment type="caution">
    <text evidence="3">The sequence shown here is derived from an EMBL/GenBank/DDBJ whole genome shotgun (WGS) entry which is preliminary data.</text>
</comment>
<sequence length="353" mass="38828">MFIHRVLFFTVAYNAIFAFAQSAVSSSVSIATSTVPSISPTDVTNHTTVSILPRLQPLKHVKTKSLLEVAYYEDGPLDGEAVILIHGFPHDINVYIDVVPPLVKRGYRVIVPYLRGYGPTRFLKPDTHRSAEQAALGYDLVTLMDALKIKKAILGGYDWGTVVVNVVAALWPERCSGMVAANSYLIQDRNTAWVPANPEAESIRWYFYLFLTARGAAALAQDPKEMARLIWEKNSPGIPFTEAQLDRAAPAFNNPDYVDIVTHFYRNRLLYAPGDPAYATLAEKLDKQPRISVPSVTLDPLNAAPFPATNGSSTAKFFTGPRSHHTVENAGDILPQEAPQAFVDAVLEVAQMS</sequence>
<gene>
    <name evidence="3" type="ORF">AJ80_03350</name>
</gene>